<dbReference type="GO" id="GO:0071933">
    <property type="term" value="F:Arp2/3 complex binding"/>
    <property type="evidence" value="ECO:0007669"/>
    <property type="project" value="TreeGrafter"/>
</dbReference>
<dbReference type="Proteomes" id="UP001055439">
    <property type="component" value="Chromosome 8"/>
</dbReference>
<reference evidence="4" key="1">
    <citation type="submission" date="2022-05" db="EMBL/GenBank/DDBJ databases">
        <title>The Musa troglodytarum L. genome provides insights into the mechanism of non-climacteric behaviour and enrichment of carotenoids.</title>
        <authorList>
            <person name="Wang J."/>
        </authorList>
    </citation>
    <scope>NUCLEOTIDE SEQUENCE</scope>
    <source>
        <tissue evidence="4">Leaf</tissue>
    </source>
</reference>
<evidence type="ECO:0000313" key="4">
    <source>
        <dbReference type="EMBL" id="URE36693.1"/>
    </source>
</evidence>
<feature type="region of interest" description="Disordered" evidence="3">
    <location>
        <begin position="993"/>
        <end position="1026"/>
    </location>
</feature>
<dbReference type="GO" id="GO:2000601">
    <property type="term" value="P:positive regulation of Arp2/3 complex-mediated actin nucleation"/>
    <property type="evidence" value="ECO:0007669"/>
    <property type="project" value="TreeGrafter"/>
</dbReference>
<feature type="compositionally biased region" description="Polar residues" evidence="3">
    <location>
        <begin position="549"/>
        <end position="563"/>
    </location>
</feature>
<keyword evidence="5" id="KW-1185">Reference proteome</keyword>
<organism evidence="4 5">
    <name type="scientific">Musa troglodytarum</name>
    <name type="common">fe'i banana</name>
    <dbReference type="NCBI Taxonomy" id="320322"/>
    <lineage>
        <taxon>Eukaryota</taxon>
        <taxon>Viridiplantae</taxon>
        <taxon>Streptophyta</taxon>
        <taxon>Embryophyta</taxon>
        <taxon>Tracheophyta</taxon>
        <taxon>Spermatophyta</taxon>
        <taxon>Magnoliopsida</taxon>
        <taxon>Liliopsida</taxon>
        <taxon>Zingiberales</taxon>
        <taxon>Musaceae</taxon>
        <taxon>Musa</taxon>
    </lineage>
</organism>
<comment type="similarity">
    <text evidence="1 2">Belongs to the SCAR/WAVE family.</text>
</comment>
<dbReference type="InterPro" id="IPR028288">
    <property type="entry name" value="SCAR/WAVE_fam"/>
</dbReference>
<feature type="region of interest" description="Disordered" evidence="3">
    <location>
        <begin position="412"/>
        <end position="438"/>
    </location>
</feature>
<dbReference type="Gene3D" id="1.20.5.340">
    <property type="match status" value="1"/>
</dbReference>
<dbReference type="OrthoDB" id="1929108at2759"/>
<dbReference type="PANTHER" id="PTHR12902">
    <property type="entry name" value="WASP-1"/>
    <property type="match status" value="1"/>
</dbReference>
<feature type="region of interest" description="Disordered" evidence="3">
    <location>
        <begin position="1215"/>
        <end position="1267"/>
    </location>
</feature>
<feature type="compositionally biased region" description="Polar residues" evidence="3">
    <location>
        <begin position="420"/>
        <end position="433"/>
    </location>
</feature>
<sequence>MLPSRSQTIATFNARIDLIHIRSIRRLLLLIDNGVELDEHTPSSSHSVGRRSPNRKEAKAALNALTRKKVFSEALTFFELVFVLNFSKVGRLFQIRSKDTLVCMSFLQFQEIPVEIGLVEKMADSLYASAAKTRMPTIRYQIKNEYGLGRSELYGAADKNDPEAFLEGVAMAGLVGLLRQLGDLSEFATEVFHNLHEEVMNTASRGQNMILRVQQLETELPAISNALFHGSGSSCLSCREGHMPHFFMDMYEECHGPPQLFKLDKFDVGGDGACLKRYSDPSLFMMELTSSRLVEHEPQREKRTCKTKKKVSFSCGGEPPKSFLMSHYDSRLQPATSGQVLDKVTLKHVKLKPRQLNESVSHSLRSYMENHIDLLPIEQQVASETSIIQSIRMKSADLIKSATEVHAVVVDTSSNREKNQSPSPTKQEMTTAGDSEKQKIERTKFSDKQFEPTSEVQNVHPVYFMLEEKATVSKNKNITEGSLYGSRPSEVDLNLSVDQEVEQNGFSPDAECRSQNSSYGYISDEISSDLDNYTDALTTMESELETDAENQGKTDSVFVSTESQETDSDGSDANEEQEELQAQYSEQYFIKNSASSPGFTTIFRKGAANPSFSDTLGHMAAQLLEENKNDSDFPPDSDVGLGETNGTHFEQTYTELVKCKSSDHLLLRASDVSSSAVHGEAFCRSSITDLTSTISLVTLNIMETSPSYERKTNQAVSHLDGESPCKIDASELPSEEKINMLHGEFAENPGILSDSLYHMTDLKLLMKDDIPKEIDPNEYIKEQSTHDVVSSNRPVLRLQKQQETALEIGTTDIEVSNHIKSQESEKHDQGACCLVNPAVLDEDLGTAITGNDSLAASTLVLTHENVDAVIQGITPISNMSTCEEDILSEADGSPWTCAGHKAFSDNMDVLSEPVGIILSTENELPKCNPQESGHDITSDVDFSESNMSSSNETICGEPSFEGSIPFQCNSDLHKNTSGSVSVPAPLIQSNKDSISETTLQQSSEQQPRLASSAPLPEDNVTSEDTKEIPRIAELPPVPWRLTKPPQVSLVSGCSVAQPPSGSNTDISLSTVEKEHSGELPAGVEIAGLDCTVQSPKSCDITVAVKESCEDILHSDRKLVHPALELPHEEDKQAHDGNTLEEDSLRPTELPSTVETENSQDISVLKGSKTYPPTLSEVIPSLNERFQDLELKRSQNGIADGEKHKDTHVVPGSALNVNVKFPPLPSTKPKKSGHGSPSTEEKDSSSLHDLTTPTTENEKPTNKLHSVINRPNDPLIEAIASHDESKLRKAPQLIHSSVMPKFDEKGSLLEQIRNKSFNLKPTVAPTVKFKGGPPIDVKVIAILEKANAIRQEVMTMTTKKIAGRVILRNH</sequence>
<feature type="region of interest" description="Disordered" evidence="3">
    <location>
        <begin position="1126"/>
        <end position="1167"/>
    </location>
</feature>
<comment type="subcellular location">
    <subcellularLocation>
        <location evidence="2">Cytoplasm</location>
        <location evidence="2">Cytoskeleton</location>
    </subcellularLocation>
</comment>
<evidence type="ECO:0000256" key="1">
    <source>
        <dbReference type="ARBA" id="ARBA00006993"/>
    </source>
</evidence>
<feature type="compositionally biased region" description="Acidic residues" evidence="3">
    <location>
        <begin position="564"/>
        <end position="579"/>
    </location>
</feature>
<accession>A0A9E7HW90</accession>
<dbReference type="GO" id="GO:0030036">
    <property type="term" value="P:actin cytoskeleton organization"/>
    <property type="evidence" value="ECO:0007669"/>
    <property type="project" value="UniProtKB-UniRule"/>
</dbReference>
<proteinExistence type="inferred from homology"/>
<keyword evidence="2" id="KW-0963">Cytoplasm</keyword>
<dbReference type="PANTHER" id="PTHR12902:SF1">
    <property type="entry name" value="WISKOTT-ALDRICH SYNDROME PROTEIN FAMILY MEMBER"/>
    <property type="match status" value="1"/>
</dbReference>
<keyword evidence="2" id="KW-0206">Cytoskeleton</keyword>
<dbReference type="Gene3D" id="6.10.280.150">
    <property type="match status" value="1"/>
</dbReference>
<feature type="region of interest" description="Disordered" evidence="3">
    <location>
        <begin position="544"/>
        <end position="579"/>
    </location>
</feature>
<feature type="compositionally biased region" description="Low complexity" evidence="3">
    <location>
        <begin position="995"/>
        <end position="1006"/>
    </location>
</feature>
<gene>
    <name evidence="4" type="ORF">MUK42_37280</name>
</gene>
<evidence type="ECO:0000256" key="2">
    <source>
        <dbReference type="RuleBase" id="RU367034"/>
    </source>
</evidence>
<keyword evidence="2" id="KW-0009">Actin-binding</keyword>
<comment type="function">
    <text evidence="2">Involved in regulation of actin and microtubule organization. Part of a WAVE complex that activates the Arp2/3 complex.</text>
</comment>
<evidence type="ECO:0000313" key="5">
    <source>
        <dbReference type="Proteomes" id="UP001055439"/>
    </source>
</evidence>
<feature type="compositionally biased region" description="Polar residues" evidence="3">
    <location>
        <begin position="1149"/>
        <end position="1161"/>
    </location>
</feature>
<evidence type="ECO:0000256" key="3">
    <source>
        <dbReference type="SAM" id="MobiDB-lite"/>
    </source>
</evidence>
<dbReference type="GO" id="GO:0005856">
    <property type="term" value="C:cytoskeleton"/>
    <property type="evidence" value="ECO:0007669"/>
    <property type="project" value="UniProtKB-SubCell"/>
</dbReference>
<name>A0A9E7HW90_9LILI</name>
<dbReference type="GO" id="GO:0003779">
    <property type="term" value="F:actin binding"/>
    <property type="evidence" value="ECO:0007669"/>
    <property type="project" value="UniProtKB-UniRule"/>
</dbReference>
<dbReference type="GO" id="GO:0034237">
    <property type="term" value="F:protein kinase A regulatory subunit binding"/>
    <property type="evidence" value="ECO:0007669"/>
    <property type="project" value="TreeGrafter"/>
</dbReference>
<protein>
    <recommendedName>
        <fullName evidence="2">Protein SCAR</fullName>
    </recommendedName>
    <alternativeName>
        <fullName evidence="2">Protein WAVE</fullName>
    </alternativeName>
</protein>
<dbReference type="EMBL" id="CP097510">
    <property type="protein sequence ID" value="URE36693.1"/>
    <property type="molecule type" value="Genomic_DNA"/>
</dbReference>